<sequence>MDEGRRDGVDTASSADAPQDRPVDPVVDVDGLELPADGPAPQALEAAEQPLEDALGFFDVDGADAGNAEPAEHASQAPGARPADETARRAKPKGLRIGVAGAAHRAPKKAKAGSKAAAKPAPRPKGSHAGPRTRVGEEESRDKAKARKGALFMAAVLAANMLWIVVSGQFDEFVRALHNAEAGWFVAGLLVMGLNFAFGSLAFVLAAYIDPDSPLGLRDCMSVEANGVLFGNLTPMSTGTMPAQIFRLTQAGLDVGEASATQLTRFVIYQAGEVVVAAVLLLLRFDFFLETYGDIVFVNIVVFIIQTAQALGLLCVCLFPRFVNRVGHWGLGFASRHGWLSRERVERHEDVLQTQVMSFGGTFRDSFRHKESLALTLLVTLGQMLAFYAVPWFVLRAFGGDADFVTCLAAASMVQMIGNSVPLPGGTGGNEAGFALFFGPIFGSAAAAGFIVWRLITFFIPTAVSLPLTTLRSSHRRSIYQRWQRFRTRKGRVANVSVSRRGRRR</sequence>
<proteinExistence type="predicted"/>
<reference evidence="8" key="1">
    <citation type="journal article" date="2022" name="Int. J. Syst. Evol. Microbiol.">
        <title>Granulimonas faecalis gen. nov., sp. nov., and Leptogranulimonas caecicola gen. nov., sp. nov., novel lactate-producing Atopobiaceae bacteria isolated from mouse intestines, and an emended description of the family Atopobiaceae.</title>
        <authorList>
            <person name="Morinaga K."/>
            <person name="Kusada H."/>
            <person name="Sakamoto S."/>
            <person name="Murakami T."/>
            <person name="Toyoda A."/>
            <person name="Mori H."/>
            <person name="Meng X.Y."/>
            <person name="Takashino M."/>
            <person name="Murotomi K."/>
            <person name="Tamaki H."/>
        </authorList>
    </citation>
    <scope>NUCLEOTIDE SEQUENCE</scope>
    <source>
        <strain evidence="8">OPF53</strain>
    </source>
</reference>
<feature type="transmembrane region" description="Helical" evidence="7">
    <location>
        <begin position="150"/>
        <end position="170"/>
    </location>
</feature>
<evidence type="ECO:0000256" key="5">
    <source>
        <dbReference type="ARBA" id="ARBA00023136"/>
    </source>
</evidence>
<feature type="transmembrane region" description="Helical" evidence="7">
    <location>
        <begin position="266"/>
        <end position="283"/>
    </location>
</feature>
<keyword evidence="4 7" id="KW-1133">Transmembrane helix</keyword>
<evidence type="ECO:0000313" key="8">
    <source>
        <dbReference type="EMBL" id="GJM55184.1"/>
    </source>
</evidence>
<protein>
    <recommendedName>
        <fullName evidence="10">Lysylphosphatidylglycerol synthase-like protein</fullName>
    </recommendedName>
</protein>
<keyword evidence="9" id="KW-1185">Reference proteome</keyword>
<dbReference type="PANTHER" id="PTHR37693:SF1">
    <property type="entry name" value="INTEGRAL MEMBRANE PROTEIN"/>
    <property type="match status" value="1"/>
</dbReference>
<comment type="subcellular location">
    <subcellularLocation>
        <location evidence="1">Cell membrane</location>
        <topology evidence="1">Multi-pass membrane protein</topology>
    </subcellularLocation>
</comment>
<gene>
    <name evidence="8" type="ORF">ATOP_08390</name>
</gene>
<feature type="compositionally biased region" description="Low complexity" evidence="6">
    <location>
        <begin position="39"/>
        <end position="55"/>
    </location>
</feature>
<evidence type="ECO:0000313" key="9">
    <source>
        <dbReference type="Proteomes" id="UP001055025"/>
    </source>
</evidence>
<dbReference type="RefSeq" id="WP_265590725.1">
    <property type="nucleotide sequence ID" value="NZ_BQKC01000001.1"/>
</dbReference>
<keyword evidence="5 7" id="KW-0472">Membrane</keyword>
<dbReference type="PANTHER" id="PTHR37693">
    <property type="entry name" value="PHOSPHATIDYLGLYCEROL LYSYLTRANSFERASE"/>
    <property type="match status" value="1"/>
</dbReference>
<keyword evidence="2" id="KW-1003">Cell membrane</keyword>
<evidence type="ECO:0000256" key="7">
    <source>
        <dbReference type="SAM" id="Phobius"/>
    </source>
</evidence>
<feature type="transmembrane region" description="Helical" evidence="7">
    <location>
        <begin position="295"/>
        <end position="319"/>
    </location>
</feature>
<evidence type="ECO:0008006" key="10">
    <source>
        <dbReference type="Google" id="ProtNLM"/>
    </source>
</evidence>
<evidence type="ECO:0000256" key="3">
    <source>
        <dbReference type="ARBA" id="ARBA00022692"/>
    </source>
</evidence>
<feature type="transmembrane region" description="Helical" evidence="7">
    <location>
        <begin position="441"/>
        <end position="468"/>
    </location>
</feature>
<dbReference type="AlphaFoldDB" id="A0AAV5B358"/>
<dbReference type="NCBIfam" id="TIGR00374">
    <property type="entry name" value="flippase-like domain"/>
    <property type="match status" value="1"/>
</dbReference>
<evidence type="ECO:0000256" key="2">
    <source>
        <dbReference type="ARBA" id="ARBA00022475"/>
    </source>
</evidence>
<dbReference type="Pfam" id="PF03706">
    <property type="entry name" value="LPG_synthase_TM"/>
    <property type="match status" value="1"/>
</dbReference>
<dbReference type="Proteomes" id="UP001055025">
    <property type="component" value="Unassembled WGS sequence"/>
</dbReference>
<feature type="transmembrane region" description="Helical" evidence="7">
    <location>
        <begin position="373"/>
        <end position="394"/>
    </location>
</feature>
<dbReference type="GO" id="GO:0005886">
    <property type="term" value="C:plasma membrane"/>
    <property type="evidence" value="ECO:0007669"/>
    <property type="project" value="UniProtKB-SubCell"/>
</dbReference>
<dbReference type="EMBL" id="BQKC01000001">
    <property type="protein sequence ID" value="GJM55184.1"/>
    <property type="molecule type" value="Genomic_DNA"/>
</dbReference>
<keyword evidence="3 7" id="KW-0812">Transmembrane</keyword>
<evidence type="ECO:0000256" key="4">
    <source>
        <dbReference type="ARBA" id="ARBA00022989"/>
    </source>
</evidence>
<evidence type="ECO:0000256" key="6">
    <source>
        <dbReference type="SAM" id="MobiDB-lite"/>
    </source>
</evidence>
<accession>A0AAV5B358</accession>
<evidence type="ECO:0000256" key="1">
    <source>
        <dbReference type="ARBA" id="ARBA00004651"/>
    </source>
</evidence>
<comment type="caution">
    <text evidence="8">The sequence shown here is derived from an EMBL/GenBank/DDBJ whole genome shotgun (WGS) entry which is preliminary data.</text>
</comment>
<feature type="region of interest" description="Disordered" evidence="6">
    <location>
        <begin position="1"/>
        <end position="142"/>
    </location>
</feature>
<organism evidence="8 9">
    <name type="scientific">Granulimonas faecalis</name>
    <dbReference type="NCBI Taxonomy" id="2894155"/>
    <lineage>
        <taxon>Bacteria</taxon>
        <taxon>Bacillati</taxon>
        <taxon>Actinomycetota</taxon>
        <taxon>Coriobacteriia</taxon>
        <taxon>Coriobacteriales</taxon>
        <taxon>Kribbibacteriaceae</taxon>
        <taxon>Granulimonas</taxon>
    </lineage>
</organism>
<dbReference type="InterPro" id="IPR022791">
    <property type="entry name" value="L-PG_synthase/AglD"/>
</dbReference>
<name>A0AAV5B358_9ACTN</name>
<feature type="transmembrane region" description="Helical" evidence="7">
    <location>
        <begin position="182"/>
        <end position="209"/>
    </location>
</feature>